<evidence type="ECO:0000259" key="9">
    <source>
        <dbReference type="Pfam" id="PF16363"/>
    </source>
</evidence>
<keyword evidence="7 8" id="KW-0456">Lyase</keyword>
<comment type="caution">
    <text evidence="10">The sequence shown here is derived from an EMBL/GenBank/DDBJ whole genome shotgun (WGS) entry which is preliminary data.</text>
</comment>
<evidence type="ECO:0000313" key="11">
    <source>
        <dbReference type="Proteomes" id="UP001518140"/>
    </source>
</evidence>
<evidence type="ECO:0000256" key="1">
    <source>
        <dbReference type="ARBA" id="ARBA00001539"/>
    </source>
</evidence>
<evidence type="ECO:0000256" key="4">
    <source>
        <dbReference type="ARBA" id="ARBA00011990"/>
    </source>
</evidence>
<evidence type="ECO:0000313" key="10">
    <source>
        <dbReference type="EMBL" id="NGO41084.1"/>
    </source>
</evidence>
<reference evidence="10 11" key="1">
    <citation type="submission" date="2020-02" db="EMBL/GenBank/DDBJ databases">
        <title>Whole-genome analyses of novel actinobacteria.</title>
        <authorList>
            <person name="Sahin N."/>
            <person name="Tokatli A."/>
        </authorList>
    </citation>
    <scope>NUCLEOTIDE SEQUENCE [LARGE SCALE GENOMIC DNA]</scope>
    <source>
        <strain evidence="10 11">YC419</strain>
    </source>
</reference>
<gene>
    <name evidence="10" type="primary">rfbB</name>
    <name evidence="10" type="ORF">G6048_02545</name>
</gene>
<dbReference type="PANTHER" id="PTHR43000">
    <property type="entry name" value="DTDP-D-GLUCOSE 4,6-DEHYDRATASE-RELATED"/>
    <property type="match status" value="1"/>
</dbReference>
<evidence type="ECO:0000256" key="7">
    <source>
        <dbReference type="ARBA" id="ARBA00023239"/>
    </source>
</evidence>
<comment type="similarity">
    <text evidence="3 8">Belongs to the NAD(P)-dependent epimerase/dehydratase family. dTDP-glucose dehydratase subfamily.</text>
</comment>
<evidence type="ECO:0000256" key="5">
    <source>
        <dbReference type="ARBA" id="ARBA00016977"/>
    </source>
</evidence>
<feature type="domain" description="NAD(P)-binding" evidence="9">
    <location>
        <begin position="6"/>
        <end position="307"/>
    </location>
</feature>
<dbReference type="NCBIfam" id="TIGR01181">
    <property type="entry name" value="dTDP_gluc_dehyt"/>
    <property type="match status" value="1"/>
</dbReference>
<comment type="cofactor">
    <cofactor evidence="2 8">
        <name>NAD(+)</name>
        <dbReference type="ChEBI" id="CHEBI:57540"/>
    </cofactor>
</comment>
<evidence type="ECO:0000256" key="3">
    <source>
        <dbReference type="ARBA" id="ARBA00008178"/>
    </source>
</evidence>
<dbReference type="GO" id="GO:0008460">
    <property type="term" value="F:dTDP-glucose 4,6-dehydratase activity"/>
    <property type="evidence" value="ECO:0007669"/>
    <property type="project" value="UniProtKB-EC"/>
</dbReference>
<evidence type="ECO:0000256" key="8">
    <source>
        <dbReference type="RuleBase" id="RU004473"/>
    </source>
</evidence>
<evidence type="ECO:0000256" key="2">
    <source>
        <dbReference type="ARBA" id="ARBA00001911"/>
    </source>
</evidence>
<keyword evidence="11" id="KW-1185">Reference proteome</keyword>
<dbReference type="Gene3D" id="3.40.50.720">
    <property type="entry name" value="NAD(P)-binding Rossmann-like Domain"/>
    <property type="match status" value="1"/>
</dbReference>
<dbReference type="InterPro" id="IPR005888">
    <property type="entry name" value="dTDP_Gluc_deHydtase"/>
</dbReference>
<dbReference type="InterPro" id="IPR016040">
    <property type="entry name" value="NAD(P)-bd_dom"/>
</dbReference>
<dbReference type="Gene3D" id="3.90.25.10">
    <property type="entry name" value="UDP-galactose 4-epimerase, domain 1"/>
    <property type="match status" value="1"/>
</dbReference>
<organism evidence="10 11">
    <name type="scientific">Streptomyces ureilyticus</name>
    <dbReference type="NCBI Taxonomy" id="1775131"/>
    <lineage>
        <taxon>Bacteria</taxon>
        <taxon>Bacillati</taxon>
        <taxon>Actinomycetota</taxon>
        <taxon>Actinomycetes</taxon>
        <taxon>Kitasatosporales</taxon>
        <taxon>Streptomycetaceae</taxon>
        <taxon>Streptomyces</taxon>
    </lineage>
</organism>
<dbReference type="SUPFAM" id="SSF51735">
    <property type="entry name" value="NAD(P)-binding Rossmann-fold domains"/>
    <property type="match status" value="1"/>
</dbReference>
<dbReference type="InterPro" id="IPR036291">
    <property type="entry name" value="NAD(P)-bd_dom_sf"/>
</dbReference>
<evidence type="ECO:0000256" key="6">
    <source>
        <dbReference type="ARBA" id="ARBA00023027"/>
    </source>
</evidence>
<dbReference type="CDD" id="cd05246">
    <property type="entry name" value="dTDP_GD_SDR_e"/>
    <property type="match status" value="1"/>
</dbReference>
<comment type="catalytic activity">
    <reaction evidence="1 8">
        <text>dTDP-alpha-D-glucose = dTDP-4-dehydro-6-deoxy-alpha-D-glucose + H2O</text>
        <dbReference type="Rhea" id="RHEA:17221"/>
        <dbReference type="ChEBI" id="CHEBI:15377"/>
        <dbReference type="ChEBI" id="CHEBI:57477"/>
        <dbReference type="ChEBI" id="CHEBI:57649"/>
        <dbReference type="EC" id="4.2.1.46"/>
    </reaction>
</comment>
<dbReference type="EMBL" id="JAAKZX010000005">
    <property type="protein sequence ID" value="NGO41084.1"/>
    <property type="molecule type" value="Genomic_DNA"/>
</dbReference>
<keyword evidence="6" id="KW-0520">NAD</keyword>
<name>A0ABX0DK02_9ACTN</name>
<accession>A0ABX0DK02</accession>
<dbReference type="EC" id="4.2.1.46" evidence="4 8"/>
<protein>
    <recommendedName>
        <fullName evidence="5 8">dTDP-glucose 4,6-dehydratase</fullName>
        <ecNumber evidence="4 8">4.2.1.46</ecNumber>
    </recommendedName>
</protein>
<dbReference type="Proteomes" id="UP001518140">
    <property type="component" value="Unassembled WGS sequence"/>
</dbReference>
<sequence length="330" mass="36867">MTTRILVTGGAGFIGSHYVRTLLGPAGPPDVAITVLDKLTYAGNPANLYEVHDADRFCFVRGDICDAQLVGKLVSRHDQVVHFAAESHVDRSILGSEAFVRTNMAGTQTLLDAALRHRLRTFVHISTDEVYGSIRSGSWPETDPLRPNSPYAASKAGADLMALAHHRTHGLDVRVTRCSNNYGPHQFPEKVIPLFITRLLDGRQVPLYGDGLNVRDWIHVDDHVRGIELVRTGGRPGEVYNIGGGNELSNRELTGLLLRECGADWDMVTFVEDRKGHDRRYSVDFTKVRAELGYAPRKELATGLAETVDWYRTHRFWWEPLCRQGERLAS</sequence>
<proteinExistence type="inferred from homology"/>
<dbReference type="Pfam" id="PF16363">
    <property type="entry name" value="GDP_Man_Dehyd"/>
    <property type="match status" value="1"/>
</dbReference>